<gene>
    <name evidence="1" type="ORF">DBV15_03293</name>
</gene>
<dbReference type="AlphaFoldDB" id="A0A4S2JSA0"/>
<evidence type="ECO:0000313" key="2">
    <source>
        <dbReference type="Proteomes" id="UP000310200"/>
    </source>
</evidence>
<dbReference type="Proteomes" id="UP000310200">
    <property type="component" value="Unassembled WGS sequence"/>
</dbReference>
<evidence type="ECO:0000313" key="1">
    <source>
        <dbReference type="EMBL" id="TGZ37298.1"/>
    </source>
</evidence>
<sequence>MNYEGRQCGLVVERQTRNLRNQDGYNGTEKKTQQVLELFRGTETFVSKVQKVADMVLRKKRGKFWNYFEELKPTLVKCTTCKKEIKDNTEKKTQQVVELFRRIETYSGKVHDL</sequence>
<protein>
    <recommendedName>
        <fullName evidence="3">BED-type domain-containing protein</fullName>
    </recommendedName>
</protein>
<keyword evidence="2" id="KW-1185">Reference proteome</keyword>
<name>A0A4S2JSA0_9HYME</name>
<comment type="caution">
    <text evidence="1">The sequence shown here is derived from an EMBL/GenBank/DDBJ whole genome shotgun (WGS) entry which is preliminary data.</text>
</comment>
<reference evidence="1 2" key="1">
    <citation type="journal article" date="2019" name="Philos. Trans. R. Soc. Lond., B, Biol. Sci.">
        <title>Ant behaviour and brain gene expression of defending hosts depend on the ecological success of the intruding social parasite.</title>
        <authorList>
            <person name="Kaur R."/>
            <person name="Stoldt M."/>
            <person name="Jongepier E."/>
            <person name="Feldmeyer B."/>
            <person name="Menzel F."/>
            <person name="Bornberg-Bauer E."/>
            <person name="Foitzik S."/>
        </authorList>
    </citation>
    <scope>NUCLEOTIDE SEQUENCE [LARGE SCALE GENOMIC DNA]</scope>
    <source>
        <tissue evidence="1">Whole body</tissue>
    </source>
</reference>
<accession>A0A4S2JSA0</accession>
<organism evidence="1 2">
    <name type="scientific">Temnothorax longispinosus</name>
    <dbReference type="NCBI Taxonomy" id="300112"/>
    <lineage>
        <taxon>Eukaryota</taxon>
        <taxon>Metazoa</taxon>
        <taxon>Ecdysozoa</taxon>
        <taxon>Arthropoda</taxon>
        <taxon>Hexapoda</taxon>
        <taxon>Insecta</taxon>
        <taxon>Pterygota</taxon>
        <taxon>Neoptera</taxon>
        <taxon>Endopterygota</taxon>
        <taxon>Hymenoptera</taxon>
        <taxon>Apocrita</taxon>
        <taxon>Aculeata</taxon>
        <taxon>Formicoidea</taxon>
        <taxon>Formicidae</taxon>
        <taxon>Myrmicinae</taxon>
        <taxon>Temnothorax</taxon>
    </lineage>
</organism>
<evidence type="ECO:0008006" key="3">
    <source>
        <dbReference type="Google" id="ProtNLM"/>
    </source>
</evidence>
<dbReference type="EMBL" id="QBLH01003572">
    <property type="protein sequence ID" value="TGZ37298.1"/>
    <property type="molecule type" value="Genomic_DNA"/>
</dbReference>
<proteinExistence type="predicted"/>